<evidence type="ECO:0000313" key="1">
    <source>
        <dbReference type="EMBL" id="ETO83069.1"/>
    </source>
</evidence>
<evidence type="ECO:0000313" key="2">
    <source>
        <dbReference type="Proteomes" id="UP000028582"/>
    </source>
</evidence>
<protein>
    <submittedName>
        <fullName evidence="1">Uncharacterized protein</fullName>
    </submittedName>
</protein>
<name>A0A081AW08_PHYNI</name>
<sequence>MTGSGRRYLGCTQLNPALIFSTSFIRQVLIEMT</sequence>
<gene>
    <name evidence="1" type="ORF">F444_02869</name>
</gene>
<accession>A0A081AW08</accession>
<dbReference type="Proteomes" id="UP000028582">
    <property type="component" value="Unassembled WGS sequence"/>
</dbReference>
<feature type="non-terminal residue" evidence="1">
    <location>
        <position position="33"/>
    </location>
</feature>
<organism evidence="1 2">
    <name type="scientific">Phytophthora nicotianae P1976</name>
    <dbReference type="NCBI Taxonomy" id="1317066"/>
    <lineage>
        <taxon>Eukaryota</taxon>
        <taxon>Sar</taxon>
        <taxon>Stramenopiles</taxon>
        <taxon>Oomycota</taxon>
        <taxon>Peronosporomycetes</taxon>
        <taxon>Peronosporales</taxon>
        <taxon>Peronosporaceae</taxon>
        <taxon>Phytophthora</taxon>
    </lineage>
</organism>
<comment type="caution">
    <text evidence="1">The sequence shown here is derived from an EMBL/GenBank/DDBJ whole genome shotgun (WGS) entry which is preliminary data.</text>
</comment>
<dbReference type="AlphaFoldDB" id="A0A081AW08"/>
<proteinExistence type="predicted"/>
<reference evidence="1 2" key="1">
    <citation type="submission" date="2013-11" db="EMBL/GenBank/DDBJ databases">
        <title>The Genome Sequence of Phytophthora parasitica P1976.</title>
        <authorList>
            <consortium name="The Broad Institute Genomics Platform"/>
            <person name="Russ C."/>
            <person name="Tyler B."/>
            <person name="Panabieres F."/>
            <person name="Shan W."/>
            <person name="Tripathy S."/>
            <person name="Grunwald N."/>
            <person name="Machado M."/>
            <person name="Johnson C.S."/>
            <person name="Walker B."/>
            <person name="Young S."/>
            <person name="Zeng Q."/>
            <person name="Gargeya S."/>
            <person name="Fitzgerald M."/>
            <person name="Haas B."/>
            <person name="Abouelleil A."/>
            <person name="Allen A.W."/>
            <person name="Alvarado L."/>
            <person name="Arachchi H.M."/>
            <person name="Berlin A.M."/>
            <person name="Chapman S.B."/>
            <person name="Gainer-Dewar J."/>
            <person name="Goldberg J."/>
            <person name="Griggs A."/>
            <person name="Gujja S."/>
            <person name="Hansen M."/>
            <person name="Howarth C."/>
            <person name="Imamovic A."/>
            <person name="Ireland A."/>
            <person name="Larimer J."/>
            <person name="McCowan C."/>
            <person name="Murphy C."/>
            <person name="Pearson M."/>
            <person name="Poon T.W."/>
            <person name="Priest M."/>
            <person name="Roberts A."/>
            <person name="Saif S."/>
            <person name="Shea T."/>
            <person name="Sisk P."/>
            <person name="Sykes S."/>
            <person name="Wortman J."/>
            <person name="Nusbaum C."/>
            <person name="Birren B."/>
        </authorList>
    </citation>
    <scope>NUCLEOTIDE SEQUENCE [LARGE SCALE GENOMIC DNA]</scope>
    <source>
        <strain evidence="1 2">P1976</strain>
    </source>
</reference>
<dbReference type="EMBL" id="ANJA01000571">
    <property type="protein sequence ID" value="ETO83069.1"/>
    <property type="molecule type" value="Genomic_DNA"/>
</dbReference>